<name>A0ACC6SI45_9BACI</name>
<reference evidence="1" key="1">
    <citation type="submission" date="2024-03" db="EMBL/GenBank/DDBJ databases">
        <title>Human intestinal bacterial collection.</title>
        <authorList>
            <person name="Pauvert C."/>
            <person name="Hitch T.C.A."/>
            <person name="Clavel T."/>
        </authorList>
    </citation>
    <scope>NUCLEOTIDE SEQUENCE</scope>
    <source>
        <strain evidence="1">CLA-AA-H227</strain>
    </source>
</reference>
<accession>A0ACC6SI45</accession>
<protein>
    <submittedName>
        <fullName evidence="1">Uncharacterized protein</fullName>
    </submittedName>
</protein>
<organism evidence="1 2">
    <name type="scientific">Robertmurraya yapensis</name>
    <name type="common">ex Hitch et al 2024</name>
    <dbReference type="NCBI Taxonomy" id="3133160"/>
    <lineage>
        <taxon>Bacteria</taxon>
        <taxon>Bacillati</taxon>
        <taxon>Bacillota</taxon>
        <taxon>Bacilli</taxon>
        <taxon>Bacillales</taxon>
        <taxon>Bacillaceae</taxon>
        <taxon>Robertmurraya</taxon>
    </lineage>
</organism>
<dbReference type="Proteomes" id="UP001439875">
    <property type="component" value="Unassembled WGS sequence"/>
</dbReference>
<proteinExistence type="predicted"/>
<keyword evidence="2" id="KW-1185">Reference proteome</keyword>
<sequence>MSEEKTAKHPVEYNYIPKHNPYFSAKIVTLNFKKNNSIIRIEFDNYYDDAEKLRDDIVAYIRNEKGLACEAIDVNHYLIGGERYVLNVSRTEGVFDGSSGQSTILYREEFIKP</sequence>
<evidence type="ECO:0000313" key="1">
    <source>
        <dbReference type="EMBL" id="MEQ2528744.1"/>
    </source>
</evidence>
<gene>
    <name evidence="1" type="ORF">WMO40_18880</name>
</gene>
<comment type="caution">
    <text evidence="1">The sequence shown here is derived from an EMBL/GenBank/DDBJ whole genome shotgun (WGS) entry which is preliminary data.</text>
</comment>
<dbReference type="EMBL" id="JBBMEW010000022">
    <property type="protein sequence ID" value="MEQ2528744.1"/>
    <property type="molecule type" value="Genomic_DNA"/>
</dbReference>
<evidence type="ECO:0000313" key="2">
    <source>
        <dbReference type="Proteomes" id="UP001439875"/>
    </source>
</evidence>